<evidence type="ECO:0000313" key="2">
    <source>
        <dbReference type="EMBL" id="KAF2795145.1"/>
    </source>
</evidence>
<evidence type="ECO:0000256" key="1">
    <source>
        <dbReference type="SAM" id="MobiDB-lite"/>
    </source>
</evidence>
<organism evidence="2 3">
    <name type="scientific">Melanomma pulvis-pyrius CBS 109.77</name>
    <dbReference type="NCBI Taxonomy" id="1314802"/>
    <lineage>
        <taxon>Eukaryota</taxon>
        <taxon>Fungi</taxon>
        <taxon>Dikarya</taxon>
        <taxon>Ascomycota</taxon>
        <taxon>Pezizomycotina</taxon>
        <taxon>Dothideomycetes</taxon>
        <taxon>Pleosporomycetidae</taxon>
        <taxon>Pleosporales</taxon>
        <taxon>Melanommataceae</taxon>
        <taxon>Melanomma</taxon>
    </lineage>
</organism>
<protein>
    <submittedName>
        <fullName evidence="2">Uncharacterized protein</fullName>
    </submittedName>
</protein>
<name>A0A6A6XGW9_9PLEO</name>
<proteinExistence type="predicted"/>
<feature type="compositionally biased region" description="Basic and acidic residues" evidence="1">
    <location>
        <begin position="112"/>
        <end position="124"/>
    </location>
</feature>
<keyword evidence="3" id="KW-1185">Reference proteome</keyword>
<evidence type="ECO:0000313" key="3">
    <source>
        <dbReference type="Proteomes" id="UP000799757"/>
    </source>
</evidence>
<dbReference type="AlphaFoldDB" id="A0A6A6XGW9"/>
<feature type="region of interest" description="Disordered" evidence="1">
    <location>
        <begin position="233"/>
        <end position="262"/>
    </location>
</feature>
<gene>
    <name evidence="2" type="ORF">K505DRAFT_360470</name>
</gene>
<sequence>MVTLTQLPDYLRGELPNIWDLLAGLRRNWKIMQQRTIEEVINDDDNILNTTTALPVPSGAATTLAARKQAANDALVVSVSRLSILCADMSKRLDSIHLRLHNDAVGEDDESDSKVKPTGRKRDNKSIAVRNEVKKRALEISVAKGLQKEALDDDTPCKRAWAGKAVFDPNAEIERQKLALIKQNRRFEEREERNDQELWTMESLRTNVALAGLYLEKEIEAKADIAKQKAKKRKLAELDSEDENLELTPSKMKKWGQGCAYQ</sequence>
<dbReference type="Proteomes" id="UP000799757">
    <property type="component" value="Unassembled WGS sequence"/>
</dbReference>
<dbReference type="EMBL" id="MU001868">
    <property type="protein sequence ID" value="KAF2795145.1"/>
    <property type="molecule type" value="Genomic_DNA"/>
</dbReference>
<accession>A0A6A6XGW9</accession>
<feature type="region of interest" description="Disordered" evidence="1">
    <location>
        <begin position="105"/>
        <end position="124"/>
    </location>
</feature>
<reference evidence="2" key="1">
    <citation type="journal article" date="2020" name="Stud. Mycol.">
        <title>101 Dothideomycetes genomes: a test case for predicting lifestyles and emergence of pathogens.</title>
        <authorList>
            <person name="Haridas S."/>
            <person name="Albert R."/>
            <person name="Binder M."/>
            <person name="Bloem J."/>
            <person name="Labutti K."/>
            <person name="Salamov A."/>
            <person name="Andreopoulos B."/>
            <person name="Baker S."/>
            <person name="Barry K."/>
            <person name="Bills G."/>
            <person name="Bluhm B."/>
            <person name="Cannon C."/>
            <person name="Castanera R."/>
            <person name="Culley D."/>
            <person name="Daum C."/>
            <person name="Ezra D."/>
            <person name="Gonzalez J."/>
            <person name="Henrissat B."/>
            <person name="Kuo A."/>
            <person name="Liang C."/>
            <person name="Lipzen A."/>
            <person name="Lutzoni F."/>
            <person name="Magnuson J."/>
            <person name="Mondo S."/>
            <person name="Nolan M."/>
            <person name="Ohm R."/>
            <person name="Pangilinan J."/>
            <person name="Park H.-J."/>
            <person name="Ramirez L."/>
            <person name="Alfaro M."/>
            <person name="Sun H."/>
            <person name="Tritt A."/>
            <person name="Yoshinaga Y."/>
            <person name="Zwiers L.-H."/>
            <person name="Turgeon B."/>
            <person name="Goodwin S."/>
            <person name="Spatafora J."/>
            <person name="Crous P."/>
            <person name="Grigoriev I."/>
        </authorList>
    </citation>
    <scope>NUCLEOTIDE SEQUENCE</scope>
    <source>
        <strain evidence="2">CBS 109.77</strain>
    </source>
</reference>